<dbReference type="InterPro" id="IPR050390">
    <property type="entry name" value="C5-Methyltransferase"/>
</dbReference>
<keyword evidence="4" id="KW-0949">S-adenosyl-L-methionine</keyword>
<dbReference type="EC" id="2.1.1.37" evidence="1"/>
<feature type="domain" description="C2H2-type" evidence="5">
    <location>
        <begin position="4"/>
        <end position="32"/>
    </location>
</feature>
<proteinExistence type="predicted"/>
<dbReference type="GO" id="GO:0006304">
    <property type="term" value="P:DNA modification"/>
    <property type="evidence" value="ECO:0007669"/>
    <property type="project" value="InterPro"/>
</dbReference>
<dbReference type="Pfam" id="PF07669">
    <property type="entry name" value="Eco57I"/>
    <property type="match status" value="1"/>
</dbReference>
<dbReference type="GO" id="GO:0003677">
    <property type="term" value="F:DNA binding"/>
    <property type="evidence" value="ECO:0007669"/>
    <property type="project" value="TreeGrafter"/>
</dbReference>
<organism evidence="6">
    <name type="scientific">viral metagenome</name>
    <dbReference type="NCBI Taxonomy" id="1070528"/>
    <lineage>
        <taxon>unclassified sequences</taxon>
        <taxon>metagenomes</taxon>
        <taxon>organismal metagenomes</taxon>
    </lineage>
</organism>
<dbReference type="GO" id="GO:0003886">
    <property type="term" value="F:DNA (cytosine-5-)-methyltransferase activity"/>
    <property type="evidence" value="ECO:0007669"/>
    <property type="project" value="UniProtKB-EC"/>
</dbReference>
<keyword evidence="3" id="KW-0808">Transferase</keyword>
<dbReference type="GO" id="GO:0005634">
    <property type="term" value="C:nucleus"/>
    <property type="evidence" value="ECO:0007669"/>
    <property type="project" value="TreeGrafter"/>
</dbReference>
<dbReference type="GO" id="GO:0044027">
    <property type="term" value="P:negative regulation of gene expression via chromosomal CpG island methylation"/>
    <property type="evidence" value="ECO:0007669"/>
    <property type="project" value="TreeGrafter"/>
</dbReference>
<evidence type="ECO:0000256" key="1">
    <source>
        <dbReference type="ARBA" id="ARBA00011975"/>
    </source>
</evidence>
<dbReference type="Pfam" id="PF00145">
    <property type="entry name" value="DNA_methylase"/>
    <property type="match status" value="2"/>
</dbReference>
<dbReference type="InterPro" id="IPR031303">
    <property type="entry name" value="C5_meth_CS"/>
</dbReference>
<dbReference type="InterPro" id="IPR001525">
    <property type="entry name" value="C5_MeTfrase"/>
</dbReference>
<dbReference type="InterPro" id="IPR002052">
    <property type="entry name" value="DNA_methylase_N6_adenine_CS"/>
</dbReference>
<dbReference type="PROSITE" id="PS51679">
    <property type="entry name" value="SAM_MT_C5"/>
    <property type="match status" value="1"/>
</dbReference>
<protein>
    <recommendedName>
        <fullName evidence="1">DNA (cytosine-5-)-methyltransferase</fullName>
        <ecNumber evidence="1">2.1.1.37</ecNumber>
    </recommendedName>
</protein>
<keyword evidence="2" id="KW-0489">Methyltransferase</keyword>
<dbReference type="EMBL" id="MN739658">
    <property type="protein sequence ID" value="QHT18529.1"/>
    <property type="molecule type" value="Genomic_DNA"/>
</dbReference>
<dbReference type="Gene3D" id="3.40.50.150">
    <property type="entry name" value="Vaccinia Virus protein VP39"/>
    <property type="match status" value="2"/>
</dbReference>
<dbReference type="PROSITE" id="PS00095">
    <property type="entry name" value="C5_MTASE_2"/>
    <property type="match status" value="1"/>
</dbReference>
<sequence length="996" mass="113608">MVTYSCETCRKTFYQKGHLEDHRNRKRPCKKDNTFEELVEQKVKEALAKTNNDYIGIGAATTVRMGSTQIDLATKTREELIVLCKEQKIKGYSGKKRADITKLLTNTKHEYEVIISPDNSTPSSLLQQVLFGKKIETVELYKDLLNFNKTDHSNGVYYTHVGFFETLLKKLDVSNITSETKTLDFCCGSGNLFISYLNFLKTKYKDTLIKDIIMNSVFVDIDESAIEIFKLKLYCWIKNNLTTSIEIDDVVSNFYVNDGLLDVNILDTKFNIILSNPPFINLKLKNEYKKQIKNLDYYKYSVNGMMDTYLLSIERILNLLDIDGNAIIICPSQILTNISCVSLRKYLLESFSLPNVFKFPEKNTIFPNITQSICVLDVVNNTATNSVQYNTCDYTEDIVIKATTHTNISIFKKNDYNIISITSEDAKFLSKLTEFPSISSYKSSLRCVRGNIDISLDKERIGEEKTAYPLVRGKNIKALDTITEYISPKTVQDKKINVTSKKLVGQQICNMHSENRLNFTLVDARFVISNSCNYLTVSDEKYLITLKHILNSNVLDKYFELFSGNNHVSINEIHKLPLPNIFDMDINLDNISAEQRELKIYELYNLDKDFTSTYFRKSDQSITIYNHISQKMSELEQTMAKHIKPGGNWKDIPNSITDSERLNKIRKDGGRTTLYGRLDYDKPGFTITTQFSRLPNSSNLHPTKDRMITIREAGIIQSFPMDFKFSENKGVAITQIGNAVPPILARFIASVLKNDIVNKNTLDLFSGVGGMSIGFSQEGFNIVLSNELDERLANVKENVKYHGNTVYVCGDICDSNIKNKIKETLKEITIGVIIGGPPCQGFSLAGKRDSDDTRNKLYIDYFKMIETYNPECFVMENVKGILSMKNEKKQLVIDEIKGIATVLGYKVSIFKLNACDFAVPQKRERVFVIGHKRKMFPQPLPIIKNGKYTSIRNAIEFLEDCSESNEIQLPLAAIDNPYTQYLSCIIDLQALYRSYS</sequence>
<evidence type="ECO:0000256" key="3">
    <source>
        <dbReference type="ARBA" id="ARBA00022679"/>
    </source>
</evidence>
<dbReference type="PANTHER" id="PTHR10629:SF52">
    <property type="entry name" value="DNA (CYTOSINE-5)-METHYLTRANSFERASE 1"/>
    <property type="match status" value="1"/>
</dbReference>
<evidence type="ECO:0000259" key="5">
    <source>
        <dbReference type="PROSITE" id="PS50157"/>
    </source>
</evidence>
<dbReference type="SUPFAM" id="SSF53335">
    <property type="entry name" value="S-adenosyl-L-methionine-dependent methyltransferases"/>
    <property type="match status" value="3"/>
</dbReference>
<dbReference type="Gene3D" id="3.90.120.10">
    <property type="entry name" value="DNA Methylase, subunit A, domain 2"/>
    <property type="match status" value="1"/>
</dbReference>
<dbReference type="PRINTS" id="PR00105">
    <property type="entry name" value="C5METTRFRASE"/>
</dbReference>
<dbReference type="PANTHER" id="PTHR10629">
    <property type="entry name" value="CYTOSINE-SPECIFIC METHYLTRANSFERASE"/>
    <property type="match status" value="1"/>
</dbReference>
<dbReference type="CDD" id="cd02440">
    <property type="entry name" value="AdoMet_MTases"/>
    <property type="match status" value="1"/>
</dbReference>
<dbReference type="NCBIfam" id="TIGR00675">
    <property type="entry name" value="dcm"/>
    <property type="match status" value="1"/>
</dbReference>
<dbReference type="PROSITE" id="PS00092">
    <property type="entry name" value="N6_MTASE"/>
    <property type="match status" value="1"/>
</dbReference>
<dbReference type="GO" id="GO:0032259">
    <property type="term" value="P:methylation"/>
    <property type="evidence" value="ECO:0007669"/>
    <property type="project" value="UniProtKB-KW"/>
</dbReference>
<dbReference type="InterPro" id="IPR029063">
    <property type="entry name" value="SAM-dependent_MTases_sf"/>
</dbReference>
<dbReference type="PROSITE" id="PS50157">
    <property type="entry name" value="ZINC_FINGER_C2H2_2"/>
    <property type="match status" value="1"/>
</dbReference>
<dbReference type="InterPro" id="IPR013087">
    <property type="entry name" value="Znf_C2H2_type"/>
</dbReference>
<evidence type="ECO:0000256" key="2">
    <source>
        <dbReference type="ARBA" id="ARBA00022603"/>
    </source>
</evidence>
<name>A0A6C0DRF6_9ZZZZ</name>
<reference evidence="6" key="1">
    <citation type="journal article" date="2020" name="Nature">
        <title>Giant virus diversity and host interactions through global metagenomics.</title>
        <authorList>
            <person name="Schulz F."/>
            <person name="Roux S."/>
            <person name="Paez-Espino D."/>
            <person name="Jungbluth S."/>
            <person name="Walsh D.A."/>
            <person name="Denef V.J."/>
            <person name="McMahon K.D."/>
            <person name="Konstantinidis K.T."/>
            <person name="Eloe-Fadrosh E.A."/>
            <person name="Kyrpides N.C."/>
            <person name="Woyke T."/>
        </authorList>
    </citation>
    <scope>NUCLEOTIDE SEQUENCE</scope>
    <source>
        <strain evidence="6">GVMAG-M-3300023174-47</strain>
    </source>
</reference>
<evidence type="ECO:0000256" key="4">
    <source>
        <dbReference type="ARBA" id="ARBA00022691"/>
    </source>
</evidence>
<evidence type="ECO:0000313" key="6">
    <source>
        <dbReference type="EMBL" id="QHT18529.1"/>
    </source>
</evidence>
<accession>A0A6C0DRF6</accession>
<dbReference type="AlphaFoldDB" id="A0A6C0DRF6"/>
<dbReference type="InterPro" id="IPR011639">
    <property type="entry name" value="MethylTrfase_TaqI-like_dom"/>
</dbReference>